<evidence type="ECO:0000313" key="2">
    <source>
        <dbReference type="Proteomes" id="UP000324575"/>
    </source>
</evidence>
<name>A0A5M8P406_9BACT</name>
<dbReference type="AlphaFoldDB" id="A0A5M8P406"/>
<evidence type="ECO:0000313" key="1">
    <source>
        <dbReference type="EMBL" id="KAA6303131.1"/>
    </source>
</evidence>
<reference evidence="1 2" key="1">
    <citation type="submission" date="2019-03" db="EMBL/GenBank/DDBJ databases">
        <title>Single cell metagenomics reveals metabolic interactions within the superorganism composed of flagellate Streblomastix strix and complex community of Bacteroidetes bacteria on its surface.</title>
        <authorList>
            <person name="Treitli S.C."/>
            <person name="Kolisko M."/>
            <person name="Husnik F."/>
            <person name="Keeling P."/>
            <person name="Hampl V."/>
        </authorList>
    </citation>
    <scope>NUCLEOTIDE SEQUENCE [LARGE SCALE GENOMIC DNA]</scope>
    <source>
        <strain evidence="1">St1</strain>
    </source>
</reference>
<dbReference type="Proteomes" id="UP000324575">
    <property type="component" value="Unassembled WGS sequence"/>
</dbReference>
<gene>
    <name evidence="1" type="ORF">EZS26_000734</name>
</gene>
<protein>
    <submittedName>
        <fullName evidence="1">Uncharacterized protein</fullName>
    </submittedName>
</protein>
<sequence length="106" mass="12072">MTYKEWITATARRFTIGTADIELILFNQRELIPDENADADITTAKTALCREFANLIPLANISEGGYSIAWNWNAIKFWYKQACAEIGLIPVDIGTKPTIRNKSNYW</sequence>
<comment type="caution">
    <text evidence="1">The sequence shown here is derived from an EMBL/GenBank/DDBJ whole genome shotgun (WGS) entry which is preliminary data.</text>
</comment>
<dbReference type="Pfam" id="PF20449">
    <property type="entry name" value="DUF6706"/>
    <property type="match status" value="1"/>
</dbReference>
<dbReference type="InterPro" id="IPR046552">
    <property type="entry name" value="DUF6706"/>
</dbReference>
<proteinExistence type="predicted"/>
<accession>A0A5M8P406</accession>
<dbReference type="EMBL" id="SNRX01000003">
    <property type="protein sequence ID" value="KAA6303131.1"/>
    <property type="molecule type" value="Genomic_DNA"/>
</dbReference>
<organism evidence="1 2">
    <name type="scientific">Candidatus Ordinivivax streblomastigis</name>
    <dbReference type="NCBI Taxonomy" id="2540710"/>
    <lineage>
        <taxon>Bacteria</taxon>
        <taxon>Pseudomonadati</taxon>
        <taxon>Bacteroidota</taxon>
        <taxon>Bacteroidia</taxon>
        <taxon>Bacteroidales</taxon>
        <taxon>Candidatus Ordinivivax</taxon>
    </lineage>
</organism>